<organism evidence="8 9">
    <name type="scientific">Yoonia ponticola</name>
    <dbReference type="NCBI Taxonomy" id="1524255"/>
    <lineage>
        <taxon>Bacteria</taxon>
        <taxon>Pseudomonadati</taxon>
        <taxon>Pseudomonadota</taxon>
        <taxon>Alphaproteobacteria</taxon>
        <taxon>Rhodobacterales</taxon>
        <taxon>Paracoccaceae</taxon>
        <taxon>Yoonia</taxon>
    </lineage>
</organism>
<reference evidence="8 9" key="1">
    <citation type="submission" date="2020-08" db="EMBL/GenBank/DDBJ databases">
        <title>Genomic Encyclopedia of Type Strains, Phase IV (KMG-IV): sequencing the most valuable type-strain genomes for metagenomic binning, comparative biology and taxonomic classification.</title>
        <authorList>
            <person name="Goeker M."/>
        </authorList>
    </citation>
    <scope>NUCLEOTIDE SEQUENCE [LARGE SCALE GENOMIC DNA]</scope>
    <source>
        <strain evidence="8 9">DSM 101064</strain>
    </source>
</reference>
<evidence type="ECO:0000256" key="3">
    <source>
        <dbReference type="ARBA" id="ARBA00022723"/>
    </source>
</evidence>
<evidence type="ECO:0000256" key="5">
    <source>
        <dbReference type="ARBA" id="ARBA00023004"/>
    </source>
</evidence>
<dbReference type="GO" id="GO:0020037">
    <property type="term" value="F:heme binding"/>
    <property type="evidence" value="ECO:0007669"/>
    <property type="project" value="InterPro"/>
</dbReference>
<dbReference type="GO" id="GO:0005506">
    <property type="term" value="F:iron ion binding"/>
    <property type="evidence" value="ECO:0007669"/>
    <property type="project" value="InterPro"/>
</dbReference>
<evidence type="ECO:0000313" key="8">
    <source>
        <dbReference type="EMBL" id="MBB5722568.1"/>
    </source>
</evidence>
<keyword evidence="4 7" id="KW-0560">Oxidoreductase</keyword>
<dbReference type="GO" id="GO:0016705">
    <property type="term" value="F:oxidoreductase activity, acting on paired donors, with incorporation or reduction of molecular oxygen"/>
    <property type="evidence" value="ECO:0007669"/>
    <property type="project" value="InterPro"/>
</dbReference>
<dbReference type="Gene3D" id="1.10.630.10">
    <property type="entry name" value="Cytochrome P450"/>
    <property type="match status" value="1"/>
</dbReference>
<sequence>MTRAPGPKGSLFWGSLADFTSDALGLLWQATRDHGDVVRLRFGPITAHLVNHPDHITHVLSRHADRYDKNTRSVERIRATCGDSLLSANADAWARHRRLIQPIFQPKMFTDISAIVSDEMGPMLDRWRTADKIDVASEMMHLVIAISARILFSSSVDAARVEAALAVILEDTWRRLQAPLDPSMISPAFHKRAFKDAVQTIGDVIFELIATRRRQIDAPDDLLSRLLAAHEADGDAQLNDKELRDAAVTLLLGGHETTANALAWAFHAVAQSPDAGIETQDPAHIFAEAVRLYPSIWIVERRAIAADTIGGFDIPRGSSVLISPYLIHRHPDFWTDPDRFDPARHAVETDRHRHAYIPFGLGQHRCVGLHMARAIASEVIAHVYAQFRLHPTGQTPAVDPGITLRPTGPLWLCPVAK</sequence>
<dbReference type="InterPro" id="IPR001128">
    <property type="entry name" value="Cyt_P450"/>
</dbReference>
<gene>
    <name evidence="8" type="ORF">FHS72_002194</name>
</gene>
<keyword evidence="3 7" id="KW-0479">Metal-binding</keyword>
<dbReference type="Pfam" id="PF00067">
    <property type="entry name" value="p450"/>
    <property type="match status" value="2"/>
</dbReference>
<dbReference type="InterPro" id="IPR036396">
    <property type="entry name" value="Cyt_P450_sf"/>
</dbReference>
<dbReference type="AlphaFoldDB" id="A0A7W9BL78"/>
<dbReference type="Proteomes" id="UP000535415">
    <property type="component" value="Unassembled WGS sequence"/>
</dbReference>
<evidence type="ECO:0000256" key="1">
    <source>
        <dbReference type="ARBA" id="ARBA00010617"/>
    </source>
</evidence>
<dbReference type="PRINTS" id="PR00385">
    <property type="entry name" value="P450"/>
</dbReference>
<keyword evidence="6 7" id="KW-0503">Monooxygenase</keyword>
<dbReference type="InterPro" id="IPR017972">
    <property type="entry name" value="Cyt_P450_CS"/>
</dbReference>
<dbReference type="PANTHER" id="PTHR24291:SF50">
    <property type="entry name" value="BIFUNCTIONAL ALBAFLAVENONE MONOOXYGENASE_TERPENE SYNTHASE"/>
    <property type="match status" value="1"/>
</dbReference>
<dbReference type="EMBL" id="JACIJM010000005">
    <property type="protein sequence ID" value="MBB5722568.1"/>
    <property type="molecule type" value="Genomic_DNA"/>
</dbReference>
<keyword evidence="2 7" id="KW-0349">Heme</keyword>
<dbReference type="PROSITE" id="PS00086">
    <property type="entry name" value="CYTOCHROME_P450"/>
    <property type="match status" value="1"/>
</dbReference>
<comment type="similarity">
    <text evidence="1 7">Belongs to the cytochrome P450 family.</text>
</comment>
<keyword evidence="9" id="KW-1185">Reference proteome</keyword>
<comment type="caution">
    <text evidence="8">The sequence shown here is derived from an EMBL/GenBank/DDBJ whole genome shotgun (WGS) entry which is preliminary data.</text>
</comment>
<dbReference type="InterPro" id="IPR002397">
    <property type="entry name" value="Cyt_P450_B"/>
</dbReference>
<evidence type="ECO:0000256" key="6">
    <source>
        <dbReference type="ARBA" id="ARBA00023033"/>
    </source>
</evidence>
<proteinExistence type="inferred from homology"/>
<evidence type="ECO:0000313" key="9">
    <source>
        <dbReference type="Proteomes" id="UP000535415"/>
    </source>
</evidence>
<dbReference type="PRINTS" id="PR00359">
    <property type="entry name" value="BP450"/>
</dbReference>
<protein>
    <submittedName>
        <fullName evidence="8">Cytochrome P450</fullName>
    </submittedName>
</protein>
<dbReference type="GO" id="GO:0004497">
    <property type="term" value="F:monooxygenase activity"/>
    <property type="evidence" value="ECO:0007669"/>
    <property type="project" value="UniProtKB-KW"/>
</dbReference>
<dbReference type="InterPro" id="IPR050196">
    <property type="entry name" value="Cytochrome_P450_Monoox"/>
</dbReference>
<name>A0A7W9BL78_9RHOB</name>
<evidence type="ECO:0000256" key="7">
    <source>
        <dbReference type="RuleBase" id="RU000461"/>
    </source>
</evidence>
<keyword evidence="5 7" id="KW-0408">Iron</keyword>
<evidence type="ECO:0000256" key="4">
    <source>
        <dbReference type="ARBA" id="ARBA00023002"/>
    </source>
</evidence>
<evidence type="ECO:0000256" key="2">
    <source>
        <dbReference type="ARBA" id="ARBA00022617"/>
    </source>
</evidence>
<accession>A0A7W9BL78</accession>
<dbReference type="SUPFAM" id="SSF48264">
    <property type="entry name" value="Cytochrome P450"/>
    <property type="match status" value="1"/>
</dbReference>
<dbReference type="PANTHER" id="PTHR24291">
    <property type="entry name" value="CYTOCHROME P450 FAMILY 4"/>
    <property type="match status" value="1"/>
</dbReference>
<dbReference type="RefSeq" id="WP_183528937.1">
    <property type="nucleotide sequence ID" value="NZ_JACIJM010000005.1"/>
</dbReference>